<evidence type="ECO:0000313" key="7">
    <source>
        <dbReference type="Proteomes" id="UP000250025"/>
    </source>
</evidence>
<dbReference type="InterPro" id="IPR009057">
    <property type="entry name" value="Homeodomain-like_sf"/>
</dbReference>
<dbReference type="KEGG" id="kus:B9G99_04520"/>
<evidence type="ECO:0000313" key="6">
    <source>
        <dbReference type="EMBL" id="ARS52234.1"/>
    </source>
</evidence>
<dbReference type="InterPro" id="IPR018060">
    <property type="entry name" value="HTH_AraC"/>
</dbReference>
<dbReference type="Pfam" id="PF12833">
    <property type="entry name" value="HTH_18"/>
    <property type="match status" value="1"/>
</dbReference>
<dbReference type="PRINTS" id="PR00032">
    <property type="entry name" value="HTHARAC"/>
</dbReference>
<evidence type="ECO:0000256" key="1">
    <source>
        <dbReference type="ARBA" id="ARBA00023015"/>
    </source>
</evidence>
<gene>
    <name evidence="6" type="ORF">B9G99_04520</name>
</gene>
<reference evidence="6 7" key="1">
    <citation type="journal article" date="2017" name="Int. J. Syst. Evol. Microbiol.">
        <title>Kushneria konosiri sp. nov., isolated from the Korean salt-fermented seafood Daemi-jeot.</title>
        <authorList>
            <person name="Yun J.H."/>
            <person name="Park S.K."/>
            <person name="Lee J.Y."/>
            <person name="Jung M.J."/>
            <person name="Bae J.W."/>
        </authorList>
    </citation>
    <scope>NUCLEOTIDE SEQUENCE [LARGE SCALE GENOMIC DNA]</scope>
    <source>
        <strain evidence="6 7">X49</strain>
    </source>
</reference>
<dbReference type="InterPro" id="IPR020449">
    <property type="entry name" value="Tscrpt_reg_AraC-type_HTH"/>
</dbReference>
<evidence type="ECO:0000256" key="3">
    <source>
        <dbReference type="ARBA" id="ARBA00023163"/>
    </source>
</evidence>
<dbReference type="Proteomes" id="UP000250025">
    <property type="component" value="Chromosome"/>
</dbReference>
<dbReference type="Gene3D" id="1.10.10.60">
    <property type="entry name" value="Homeodomain-like"/>
    <property type="match status" value="1"/>
</dbReference>
<keyword evidence="1" id="KW-0805">Transcription regulation</keyword>
<keyword evidence="3" id="KW-0804">Transcription</keyword>
<evidence type="ECO:0000256" key="2">
    <source>
        <dbReference type="ARBA" id="ARBA00023125"/>
    </source>
</evidence>
<name>A0A2Z2H4Q3_9GAMM</name>
<dbReference type="PROSITE" id="PS01124">
    <property type="entry name" value="HTH_ARAC_FAMILY_2"/>
    <property type="match status" value="1"/>
</dbReference>
<dbReference type="GO" id="GO:0003700">
    <property type="term" value="F:DNA-binding transcription factor activity"/>
    <property type="evidence" value="ECO:0007669"/>
    <property type="project" value="InterPro"/>
</dbReference>
<feature type="region of interest" description="Disordered" evidence="4">
    <location>
        <begin position="67"/>
        <end position="87"/>
    </location>
</feature>
<keyword evidence="2" id="KW-0238">DNA-binding</keyword>
<dbReference type="GO" id="GO:0043565">
    <property type="term" value="F:sequence-specific DNA binding"/>
    <property type="evidence" value="ECO:0007669"/>
    <property type="project" value="InterPro"/>
</dbReference>
<dbReference type="SUPFAM" id="SSF46689">
    <property type="entry name" value="Homeodomain-like"/>
    <property type="match status" value="1"/>
</dbReference>
<evidence type="ECO:0000259" key="5">
    <source>
        <dbReference type="PROSITE" id="PS01124"/>
    </source>
</evidence>
<sequence length="87" mass="10044">MTISIDRFRSVRQPFEGPPLRHRYPRSASCSRRFAPTITLVTAIAGQVGYESPSQFSREYRRLFGDSPRGDRRRWLEQNAGTDAVTR</sequence>
<organism evidence="6 7">
    <name type="scientific">Kushneria konosiri</name>
    <dbReference type="NCBI Taxonomy" id="698828"/>
    <lineage>
        <taxon>Bacteria</taxon>
        <taxon>Pseudomonadati</taxon>
        <taxon>Pseudomonadota</taxon>
        <taxon>Gammaproteobacteria</taxon>
        <taxon>Oceanospirillales</taxon>
        <taxon>Halomonadaceae</taxon>
        <taxon>Kushneria</taxon>
    </lineage>
</organism>
<proteinExistence type="predicted"/>
<feature type="region of interest" description="Disordered" evidence="4">
    <location>
        <begin position="1"/>
        <end position="23"/>
    </location>
</feature>
<keyword evidence="7" id="KW-1185">Reference proteome</keyword>
<evidence type="ECO:0000256" key="4">
    <source>
        <dbReference type="SAM" id="MobiDB-lite"/>
    </source>
</evidence>
<dbReference type="AlphaFoldDB" id="A0A2Z2H4Q3"/>
<dbReference type="EMBL" id="CP021323">
    <property type="protein sequence ID" value="ARS52234.1"/>
    <property type="molecule type" value="Genomic_DNA"/>
</dbReference>
<protein>
    <recommendedName>
        <fullName evidence="5">HTH araC/xylS-type domain-containing protein</fullName>
    </recommendedName>
</protein>
<feature type="compositionally biased region" description="Basic and acidic residues" evidence="4">
    <location>
        <begin position="67"/>
        <end position="76"/>
    </location>
</feature>
<feature type="domain" description="HTH araC/xylS-type" evidence="5">
    <location>
        <begin position="41"/>
        <end position="74"/>
    </location>
</feature>
<accession>A0A2Z2H4Q3</accession>
<dbReference type="RefSeq" id="WP_086620931.1">
    <property type="nucleotide sequence ID" value="NZ_CP021323.1"/>
</dbReference>